<dbReference type="GO" id="GO:0008967">
    <property type="term" value="F:phosphoglycolate phosphatase activity"/>
    <property type="evidence" value="ECO:0007669"/>
    <property type="project" value="UniProtKB-EC"/>
</dbReference>
<dbReference type="InterPro" id="IPR023214">
    <property type="entry name" value="HAD_sf"/>
</dbReference>
<dbReference type="EMBL" id="AZHW01000119">
    <property type="protein sequence ID" value="ETX02650.1"/>
    <property type="molecule type" value="Genomic_DNA"/>
</dbReference>
<dbReference type="Gene3D" id="3.40.50.1000">
    <property type="entry name" value="HAD superfamily/HAD-like"/>
    <property type="match status" value="1"/>
</dbReference>
<dbReference type="NCBIfam" id="TIGR01509">
    <property type="entry name" value="HAD-SF-IA-v3"/>
    <property type="match status" value="1"/>
</dbReference>
<evidence type="ECO:0000313" key="5">
    <source>
        <dbReference type="EMBL" id="ETX02650.1"/>
    </source>
</evidence>
<dbReference type="InterPro" id="IPR041492">
    <property type="entry name" value="HAD_2"/>
</dbReference>
<dbReference type="EC" id="3.1.3.18" evidence="4"/>
<dbReference type="InterPro" id="IPR023198">
    <property type="entry name" value="PGP-like_dom2"/>
</dbReference>
<dbReference type="PANTHER" id="PTHR43434:SF1">
    <property type="entry name" value="PHOSPHOGLYCOLATE PHOSPHATASE"/>
    <property type="match status" value="1"/>
</dbReference>
<comment type="pathway">
    <text evidence="2">Organic acid metabolism; glycolate biosynthesis; glycolate from 2-phosphoglycolate: step 1/1.</text>
</comment>
<comment type="similarity">
    <text evidence="3">Belongs to the HAD-like hydrolase superfamily. CbbY/CbbZ/Gph/YieH family.</text>
</comment>
<keyword evidence="6" id="KW-1185">Reference proteome</keyword>
<evidence type="ECO:0000256" key="2">
    <source>
        <dbReference type="ARBA" id="ARBA00004818"/>
    </source>
</evidence>
<dbReference type="Proteomes" id="UP000019141">
    <property type="component" value="Unassembled WGS sequence"/>
</dbReference>
<dbReference type="AlphaFoldDB" id="W4LXJ6"/>
<proteinExistence type="inferred from homology"/>
<dbReference type="GO" id="GO:0005829">
    <property type="term" value="C:cytosol"/>
    <property type="evidence" value="ECO:0007669"/>
    <property type="project" value="TreeGrafter"/>
</dbReference>
<dbReference type="Pfam" id="PF13419">
    <property type="entry name" value="HAD_2"/>
    <property type="match status" value="1"/>
</dbReference>
<dbReference type="SUPFAM" id="SSF56784">
    <property type="entry name" value="HAD-like"/>
    <property type="match status" value="1"/>
</dbReference>
<dbReference type="SFLD" id="SFLDS00003">
    <property type="entry name" value="Haloacid_Dehalogenase"/>
    <property type="match status" value="1"/>
</dbReference>
<dbReference type="Gene3D" id="1.10.150.240">
    <property type="entry name" value="Putative phosphatase, domain 2"/>
    <property type="match status" value="1"/>
</dbReference>
<dbReference type="NCBIfam" id="TIGR01549">
    <property type="entry name" value="HAD-SF-IA-v1"/>
    <property type="match status" value="1"/>
</dbReference>
<gene>
    <name evidence="5" type="ORF">ETSY1_02805</name>
</gene>
<evidence type="ECO:0000256" key="3">
    <source>
        <dbReference type="ARBA" id="ARBA00006171"/>
    </source>
</evidence>
<dbReference type="GO" id="GO:0006281">
    <property type="term" value="P:DNA repair"/>
    <property type="evidence" value="ECO:0007669"/>
    <property type="project" value="TreeGrafter"/>
</dbReference>
<evidence type="ECO:0000256" key="1">
    <source>
        <dbReference type="ARBA" id="ARBA00000830"/>
    </source>
</evidence>
<reference evidence="5 6" key="1">
    <citation type="journal article" date="2014" name="Nature">
        <title>An environmental bacterial taxon with a large and distinct metabolic repertoire.</title>
        <authorList>
            <person name="Wilson M.C."/>
            <person name="Mori T."/>
            <person name="Ruckert C."/>
            <person name="Uria A.R."/>
            <person name="Helf M.J."/>
            <person name="Takada K."/>
            <person name="Gernert C."/>
            <person name="Steffens U.A."/>
            <person name="Heycke N."/>
            <person name="Schmitt S."/>
            <person name="Rinke C."/>
            <person name="Helfrich E.J."/>
            <person name="Brachmann A.O."/>
            <person name="Gurgui C."/>
            <person name="Wakimoto T."/>
            <person name="Kracht M."/>
            <person name="Crusemann M."/>
            <person name="Hentschel U."/>
            <person name="Abe I."/>
            <person name="Matsunaga S."/>
            <person name="Kalinowski J."/>
            <person name="Takeyama H."/>
            <person name="Piel J."/>
        </authorList>
    </citation>
    <scope>NUCLEOTIDE SEQUENCE [LARGE SCALE GENOMIC DNA]</scope>
    <source>
        <strain evidence="6">TSY1</strain>
    </source>
</reference>
<evidence type="ECO:0000313" key="6">
    <source>
        <dbReference type="Proteomes" id="UP000019141"/>
    </source>
</evidence>
<dbReference type="InterPro" id="IPR006439">
    <property type="entry name" value="HAD-SF_hydro_IA"/>
</dbReference>
<name>W4LXJ6_ENTF1</name>
<accession>W4LXJ6</accession>
<comment type="caution">
    <text evidence="5">The sequence shown here is derived from an EMBL/GenBank/DDBJ whole genome shotgun (WGS) entry which is preliminary data.</text>
</comment>
<dbReference type="PANTHER" id="PTHR43434">
    <property type="entry name" value="PHOSPHOGLYCOLATE PHOSPHATASE"/>
    <property type="match status" value="1"/>
</dbReference>
<evidence type="ECO:0000256" key="4">
    <source>
        <dbReference type="ARBA" id="ARBA00013078"/>
    </source>
</evidence>
<dbReference type="InterPro" id="IPR050155">
    <property type="entry name" value="HAD-like_hydrolase_sf"/>
</dbReference>
<dbReference type="SFLD" id="SFLDG01129">
    <property type="entry name" value="C1.5:_HAD__Beta-PGM__Phosphata"/>
    <property type="match status" value="1"/>
</dbReference>
<comment type="catalytic activity">
    <reaction evidence="1">
        <text>2-phosphoglycolate + H2O = glycolate + phosphate</text>
        <dbReference type="Rhea" id="RHEA:14369"/>
        <dbReference type="ChEBI" id="CHEBI:15377"/>
        <dbReference type="ChEBI" id="CHEBI:29805"/>
        <dbReference type="ChEBI" id="CHEBI:43474"/>
        <dbReference type="ChEBI" id="CHEBI:58033"/>
        <dbReference type="EC" id="3.1.3.18"/>
    </reaction>
</comment>
<dbReference type="HOGENOM" id="CLU_045011_19_3_7"/>
<dbReference type="InterPro" id="IPR036412">
    <property type="entry name" value="HAD-like_sf"/>
</dbReference>
<protein>
    <recommendedName>
        <fullName evidence="4">phosphoglycolate phosphatase</fullName>
        <ecNumber evidence="4">3.1.3.18</ecNumber>
    </recommendedName>
</protein>
<sequence length="229" mass="24736">MSASDQLTTPRALTTVLYDLDGTLIDSARDITAAFLNALGHVASTPLPEPADVARHIGKSHPDMLSALGVDLSDDRFEAFRQVYRRYFAQYGTQYTQPFPGVRETLNRFPDLALGVVTTKAQNQAEMVLQNLDLAQHFRHVQGARPGIPLKPAPDSLLAALAALEGSPAQALMVGDTPADILAGKAAGVRTCAVTYGFGNWDELQACEPTYTVTSFQNLAAIIETLRHE</sequence>
<organism evidence="5 6">
    <name type="scientific">Entotheonella factor</name>
    <dbReference type="NCBI Taxonomy" id="1429438"/>
    <lineage>
        <taxon>Bacteria</taxon>
        <taxon>Pseudomonadati</taxon>
        <taxon>Nitrospinota/Tectimicrobiota group</taxon>
        <taxon>Candidatus Tectimicrobiota</taxon>
        <taxon>Candidatus Entotheonellia</taxon>
        <taxon>Candidatus Entotheonellales</taxon>
        <taxon>Candidatus Entotheonellaceae</taxon>
        <taxon>Candidatus Entotheonella</taxon>
    </lineage>
</organism>
<dbReference type="SFLD" id="SFLDG01135">
    <property type="entry name" value="C1.5.6:_HAD__Beta-PGM__Phospha"/>
    <property type="match status" value="1"/>
</dbReference>